<reference evidence="1 2" key="1">
    <citation type="journal article" date="2020" name="bioRxiv">
        <title>Sequence and annotation of 42 cannabis genomes reveals extensive copy number variation in cannabinoid synthesis and pathogen resistance genes.</title>
        <authorList>
            <person name="Mckernan K.J."/>
            <person name="Helbert Y."/>
            <person name="Kane L.T."/>
            <person name="Ebling H."/>
            <person name="Zhang L."/>
            <person name="Liu B."/>
            <person name="Eaton Z."/>
            <person name="Mclaughlin S."/>
            <person name="Kingan S."/>
            <person name="Baybayan P."/>
            <person name="Concepcion G."/>
            <person name="Jordan M."/>
            <person name="Riva A."/>
            <person name="Barbazuk W."/>
            <person name="Harkins T."/>
        </authorList>
    </citation>
    <scope>NUCLEOTIDE SEQUENCE [LARGE SCALE GENOMIC DNA]</scope>
    <source>
        <strain evidence="2">cv. Jamaican Lion 4</strain>
        <tissue evidence="1">Leaf</tissue>
    </source>
</reference>
<evidence type="ECO:0000313" key="2">
    <source>
        <dbReference type="Proteomes" id="UP000525078"/>
    </source>
</evidence>
<protein>
    <recommendedName>
        <fullName evidence="3">DUF4283 domain-containing protein</fullName>
    </recommendedName>
</protein>
<accession>A0A7J6FXL9</accession>
<comment type="caution">
    <text evidence="1">The sequence shown here is derived from an EMBL/GenBank/DDBJ whole genome shotgun (WGS) entry which is preliminary data.</text>
</comment>
<evidence type="ECO:0008006" key="3">
    <source>
        <dbReference type="Google" id="ProtNLM"/>
    </source>
</evidence>
<sequence length="269" mass="30599">MADKRQILEQGPWCIKGELIVFLSWSTRFGLKELSFYSVGLWIQLHNLSHDYFSRCNANVLGAKASRVVCIDLDESKPFLWKIWIWIQVEFEVTKPLFNVGRWKLLLGEVQIRKDWQLLLLVQSFGPSLKWWLLRNQESSSLAIVSGSQVGTGEDASSYRTQSSNLKTRLIAMSLSYFSRDRVWVSKRSTVESRCAAEGVDGFCMLTSRTHLKVRKRHVLFPNEGECLTSTKSCGFMSNSNKVGDVAPTIPKCDICRTEIPLEQGIIIG</sequence>
<name>A0A7J6FXL9_CANSA</name>
<proteinExistence type="predicted"/>
<dbReference type="EMBL" id="JAATIP010000095">
    <property type="protein sequence ID" value="KAF4374459.1"/>
    <property type="molecule type" value="Genomic_DNA"/>
</dbReference>
<gene>
    <name evidence="1" type="ORF">F8388_016010</name>
</gene>
<evidence type="ECO:0000313" key="1">
    <source>
        <dbReference type="EMBL" id="KAF4374459.1"/>
    </source>
</evidence>
<dbReference type="AlphaFoldDB" id="A0A7J6FXL9"/>
<dbReference type="Proteomes" id="UP000525078">
    <property type="component" value="Unassembled WGS sequence"/>
</dbReference>
<organism evidence="1 2">
    <name type="scientific">Cannabis sativa</name>
    <name type="common">Hemp</name>
    <name type="synonym">Marijuana</name>
    <dbReference type="NCBI Taxonomy" id="3483"/>
    <lineage>
        <taxon>Eukaryota</taxon>
        <taxon>Viridiplantae</taxon>
        <taxon>Streptophyta</taxon>
        <taxon>Embryophyta</taxon>
        <taxon>Tracheophyta</taxon>
        <taxon>Spermatophyta</taxon>
        <taxon>Magnoliopsida</taxon>
        <taxon>eudicotyledons</taxon>
        <taxon>Gunneridae</taxon>
        <taxon>Pentapetalae</taxon>
        <taxon>rosids</taxon>
        <taxon>fabids</taxon>
        <taxon>Rosales</taxon>
        <taxon>Cannabaceae</taxon>
        <taxon>Cannabis</taxon>
    </lineage>
</organism>